<keyword evidence="2 4" id="KW-0547">Nucleotide-binding</keyword>
<dbReference type="InterPro" id="IPR024185">
    <property type="entry name" value="FTHF_cligase-like_sf"/>
</dbReference>
<keyword evidence="3 4" id="KW-0067">ATP-binding</keyword>
<comment type="cofactor">
    <cofactor evidence="5">
        <name>Mg(2+)</name>
        <dbReference type="ChEBI" id="CHEBI:18420"/>
    </cofactor>
</comment>
<dbReference type="InterPro" id="IPR037171">
    <property type="entry name" value="NagB/RpiA_transferase-like"/>
</dbReference>
<dbReference type="InterPro" id="IPR002698">
    <property type="entry name" value="FTHF_cligase"/>
</dbReference>
<evidence type="ECO:0000256" key="2">
    <source>
        <dbReference type="ARBA" id="ARBA00022741"/>
    </source>
</evidence>
<dbReference type="GO" id="GO:0046872">
    <property type="term" value="F:metal ion binding"/>
    <property type="evidence" value="ECO:0007669"/>
    <property type="project" value="UniProtKB-KW"/>
</dbReference>
<dbReference type="GO" id="GO:0009396">
    <property type="term" value="P:folic acid-containing compound biosynthetic process"/>
    <property type="evidence" value="ECO:0007669"/>
    <property type="project" value="TreeGrafter"/>
</dbReference>
<dbReference type="GO" id="GO:0030272">
    <property type="term" value="F:5-formyltetrahydrofolate cyclo-ligase activity"/>
    <property type="evidence" value="ECO:0007669"/>
    <property type="project" value="UniProtKB-EC"/>
</dbReference>
<dbReference type="NCBIfam" id="TIGR02727">
    <property type="entry name" value="MTHFS_bact"/>
    <property type="match status" value="1"/>
</dbReference>
<comment type="similarity">
    <text evidence="1 5">Belongs to the 5-formyltetrahydrofolate cyclo-ligase family.</text>
</comment>
<sequence length="187" mass="21141">MIEKEELREQAVLHRDRIRRDDEDVENLVALFHESVPLKEGQVVGAYWPLDHEIDARYIIDDLLKKGTCVALPIASRKERAMVFSKWDGKGDLIRGNYGVFVPPDEKLVEPDVLLVPLLAFDRKGNRLGRGGGHYDATIAKLRATRDILTIGIAYAAQAVLFNLPVEEHDQKMDMIITPSGVHDFRS</sequence>
<dbReference type="PIRSF" id="PIRSF006806">
    <property type="entry name" value="FTHF_cligase"/>
    <property type="match status" value="1"/>
</dbReference>
<dbReference type="Pfam" id="PF01812">
    <property type="entry name" value="5-FTHF_cyc-lig"/>
    <property type="match status" value="1"/>
</dbReference>
<evidence type="ECO:0000256" key="5">
    <source>
        <dbReference type="RuleBase" id="RU361279"/>
    </source>
</evidence>
<evidence type="ECO:0000313" key="7">
    <source>
        <dbReference type="Proteomes" id="UP000249417"/>
    </source>
</evidence>
<name>A0A2W5N006_9BACT</name>
<proteinExistence type="inferred from homology"/>
<evidence type="ECO:0000256" key="1">
    <source>
        <dbReference type="ARBA" id="ARBA00010638"/>
    </source>
</evidence>
<gene>
    <name evidence="6" type="ORF">DI551_10560</name>
</gene>
<evidence type="ECO:0000256" key="3">
    <source>
        <dbReference type="ARBA" id="ARBA00022840"/>
    </source>
</evidence>
<keyword evidence="5" id="KW-0460">Magnesium</keyword>
<reference evidence="6 7" key="1">
    <citation type="submission" date="2017-08" db="EMBL/GenBank/DDBJ databases">
        <title>Infants hospitalized years apart are colonized by the same room-sourced microbial strains.</title>
        <authorList>
            <person name="Brooks B."/>
            <person name="Olm M.R."/>
            <person name="Firek B.A."/>
            <person name="Baker R."/>
            <person name="Thomas B.C."/>
            <person name="Morowitz M.J."/>
            <person name="Banfield J.F."/>
        </authorList>
    </citation>
    <scope>NUCLEOTIDE SEQUENCE [LARGE SCALE GENOMIC DNA]</scope>
    <source>
        <strain evidence="6">S2_005_002_R2_29</strain>
    </source>
</reference>
<feature type="binding site" evidence="4">
    <location>
        <begin position="127"/>
        <end position="135"/>
    </location>
    <ligand>
        <name>ATP</name>
        <dbReference type="ChEBI" id="CHEBI:30616"/>
    </ligand>
</feature>
<feature type="binding site" evidence="4">
    <location>
        <position position="53"/>
    </location>
    <ligand>
        <name>substrate</name>
    </ligand>
</feature>
<dbReference type="EMBL" id="QFQB01000103">
    <property type="protein sequence ID" value="PZQ44235.1"/>
    <property type="molecule type" value="Genomic_DNA"/>
</dbReference>
<comment type="catalytic activity">
    <reaction evidence="5">
        <text>(6S)-5-formyl-5,6,7,8-tetrahydrofolate + ATP = (6R)-5,10-methenyltetrahydrofolate + ADP + phosphate</text>
        <dbReference type="Rhea" id="RHEA:10488"/>
        <dbReference type="ChEBI" id="CHEBI:30616"/>
        <dbReference type="ChEBI" id="CHEBI:43474"/>
        <dbReference type="ChEBI" id="CHEBI:57455"/>
        <dbReference type="ChEBI" id="CHEBI:57457"/>
        <dbReference type="ChEBI" id="CHEBI:456216"/>
        <dbReference type="EC" id="6.3.3.2"/>
    </reaction>
</comment>
<dbReference type="PANTHER" id="PTHR23407:SF1">
    <property type="entry name" value="5-FORMYLTETRAHYDROFOLATE CYCLO-LIGASE"/>
    <property type="match status" value="1"/>
</dbReference>
<keyword evidence="5" id="KW-0479">Metal-binding</keyword>
<dbReference type="AlphaFoldDB" id="A0A2W5N006"/>
<accession>A0A2W5N006</accession>
<feature type="binding site" evidence="4">
    <location>
        <begin position="4"/>
        <end position="8"/>
    </location>
    <ligand>
        <name>ATP</name>
        <dbReference type="ChEBI" id="CHEBI:30616"/>
    </ligand>
</feature>
<dbReference type="GO" id="GO:0005524">
    <property type="term" value="F:ATP binding"/>
    <property type="evidence" value="ECO:0007669"/>
    <property type="project" value="UniProtKB-KW"/>
</dbReference>
<dbReference type="SUPFAM" id="SSF100950">
    <property type="entry name" value="NagB/RpiA/CoA transferase-like"/>
    <property type="match status" value="1"/>
</dbReference>
<comment type="caution">
    <text evidence="6">The sequence shown here is derived from an EMBL/GenBank/DDBJ whole genome shotgun (WGS) entry which is preliminary data.</text>
</comment>
<dbReference type="GO" id="GO:0035999">
    <property type="term" value="P:tetrahydrofolate interconversion"/>
    <property type="evidence" value="ECO:0007669"/>
    <property type="project" value="TreeGrafter"/>
</dbReference>
<organism evidence="6 7">
    <name type="scientific">Micavibrio aeruginosavorus</name>
    <dbReference type="NCBI Taxonomy" id="349221"/>
    <lineage>
        <taxon>Bacteria</taxon>
        <taxon>Pseudomonadati</taxon>
        <taxon>Bdellovibrionota</taxon>
        <taxon>Bdellovibrionia</taxon>
        <taxon>Bdellovibrionales</taxon>
        <taxon>Pseudobdellovibrionaceae</taxon>
        <taxon>Micavibrio</taxon>
    </lineage>
</organism>
<dbReference type="Gene3D" id="3.40.50.10420">
    <property type="entry name" value="NagB/RpiA/CoA transferase-like"/>
    <property type="match status" value="1"/>
</dbReference>
<evidence type="ECO:0000256" key="4">
    <source>
        <dbReference type="PIRSR" id="PIRSR006806-1"/>
    </source>
</evidence>
<keyword evidence="6" id="KW-0436">Ligase</keyword>
<protein>
    <recommendedName>
        <fullName evidence="5">5-formyltetrahydrofolate cyclo-ligase</fullName>
        <ecNumber evidence="5">6.3.3.2</ecNumber>
    </recommendedName>
</protein>
<dbReference type="PANTHER" id="PTHR23407">
    <property type="entry name" value="ATPASE INHIBITOR/5-FORMYLTETRAHYDROFOLATE CYCLO-LIGASE"/>
    <property type="match status" value="1"/>
</dbReference>
<evidence type="ECO:0000313" key="6">
    <source>
        <dbReference type="EMBL" id="PZQ44235.1"/>
    </source>
</evidence>
<dbReference type="EC" id="6.3.3.2" evidence="5"/>
<dbReference type="Proteomes" id="UP000249417">
    <property type="component" value="Unassembled WGS sequence"/>
</dbReference>